<dbReference type="FunCoup" id="A0A7E5WQY6">
    <property type="interactions" value="1752"/>
</dbReference>
<dbReference type="GO" id="GO:1990904">
    <property type="term" value="C:ribonucleoprotein complex"/>
    <property type="evidence" value="ECO:0007669"/>
    <property type="project" value="UniProtKB-KW"/>
</dbReference>
<dbReference type="GO" id="GO:0005840">
    <property type="term" value="C:ribosome"/>
    <property type="evidence" value="ECO:0007669"/>
    <property type="project" value="UniProtKB-KW"/>
</dbReference>
<dbReference type="PANTHER" id="PTHR21368">
    <property type="entry name" value="50S RIBOSOMAL PROTEIN L9"/>
    <property type="match status" value="1"/>
</dbReference>
<feature type="domain" description="Ribosomal protein L9" evidence="6">
    <location>
        <begin position="68"/>
        <end position="113"/>
    </location>
</feature>
<dbReference type="Pfam" id="PF01281">
    <property type="entry name" value="Ribosomal_L9_N"/>
    <property type="match status" value="1"/>
</dbReference>
<evidence type="ECO:0000256" key="3">
    <source>
        <dbReference type="ARBA" id="ARBA00023274"/>
    </source>
</evidence>
<evidence type="ECO:0000256" key="4">
    <source>
        <dbReference type="ARBA" id="ARBA00035194"/>
    </source>
</evidence>
<protein>
    <recommendedName>
        <fullName evidence="4">Large ribosomal subunit protein bL9m</fullName>
    </recommendedName>
    <alternativeName>
        <fullName evidence="5">39S ribosomal protein L9, mitochondrial</fullName>
    </alternativeName>
</protein>
<keyword evidence="7" id="KW-1185">Reference proteome</keyword>
<dbReference type="InterPro" id="IPR000244">
    <property type="entry name" value="Ribosomal_bL9"/>
</dbReference>
<keyword evidence="2 8" id="KW-0689">Ribosomal protein</keyword>
<dbReference type="GeneID" id="113504868"/>
<name>A0A7E5WQY6_TRINI</name>
<reference evidence="8" key="1">
    <citation type="submission" date="2025-08" db="UniProtKB">
        <authorList>
            <consortium name="RefSeq"/>
        </authorList>
    </citation>
    <scope>IDENTIFICATION</scope>
</reference>
<dbReference type="KEGG" id="tnl:113504868"/>
<dbReference type="Gene3D" id="3.40.5.10">
    <property type="entry name" value="Ribosomal protein L9, N-terminal domain"/>
    <property type="match status" value="1"/>
</dbReference>
<proteinExistence type="inferred from homology"/>
<dbReference type="GO" id="GO:0003735">
    <property type="term" value="F:structural constituent of ribosome"/>
    <property type="evidence" value="ECO:0007669"/>
    <property type="project" value="InterPro"/>
</dbReference>
<accession>A0A7E5WQY6</accession>
<evidence type="ECO:0000256" key="1">
    <source>
        <dbReference type="ARBA" id="ARBA00010605"/>
    </source>
</evidence>
<dbReference type="GO" id="GO:0006412">
    <property type="term" value="P:translation"/>
    <property type="evidence" value="ECO:0007669"/>
    <property type="project" value="InterPro"/>
</dbReference>
<dbReference type="AlphaFoldDB" id="A0A7E5WQY6"/>
<gene>
    <name evidence="8" type="primary">LOC113504868</name>
</gene>
<keyword evidence="3" id="KW-0687">Ribonucleoprotein</keyword>
<evidence type="ECO:0000259" key="6">
    <source>
        <dbReference type="Pfam" id="PF01281"/>
    </source>
</evidence>
<dbReference type="InterPro" id="IPR036935">
    <property type="entry name" value="Ribosomal_bL9_N_sf"/>
</dbReference>
<dbReference type="RefSeq" id="XP_026743158.1">
    <property type="nucleotide sequence ID" value="XM_026887357.1"/>
</dbReference>
<dbReference type="InParanoid" id="A0A7E5WQY6"/>
<dbReference type="InterPro" id="IPR009027">
    <property type="entry name" value="Ribosomal_bL9/RNase_H1_N"/>
</dbReference>
<dbReference type="SUPFAM" id="SSF55658">
    <property type="entry name" value="L9 N-domain-like"/>
    <property type="match status" value="1"/>
</dbReference>
<evidence type="ECO:0000313" key="8">
    <source>
        <dbReference type="RefSeq" id="XP_026743158.1"/>
    </source>
</evidence>
<comment type="similarity">
    <text evidence="1">Belongs to the bacterial ribosomal protein bL9 family.</text>
</comment>
<sequence>MLALRSFLQSTVATAPSLCHQQTRNTFILKRKHPLPLHKKGGKPTKMRGRHFVYDLVEDTNIAKKPDIKVILNQFINGVGVKGDVLSLRPTQAYRDYLMPGLAVYASPENLVKYKSVENEPKAENSYSSPYVRRTLGRFSKLVLQITMNKLQPWTLEPWHISASFRKSGFIVPEYAIEMPPVQIKGPDLSLQDKEFLITVTINKTEKAKVRCRIHHWATGLDRLPWEEFHWKQPKEALIPDQAAELENMPLPQ</sequence>
<evidence type="ECO:0000256" key="2">
    <source>
        <dbReference type="ARBA" id="ARBA00022980"/>
    </source>
</evidence>
<dbReference type="Proteomes" id="UP000322000">
    <property type="component" value="Chromosome 23"/>
</dbReference>
<evidence type="ECO:0000256" key="5">
    <source>
        <dbReference type="ARBA" id="ARBA00035381"/>
    </source>
</evidence>
<dbReference type="OrthoDB" id="5555409at2759"/>
<evidence type="ECO:0000313" key="7">
    <source>
        <dbReference type="Proteomes" id="UP000322000"/>
    </source>
</evidence>
<dbReference type="CTD" id="65005"/>
<dbReference type="InterPro" id="IPR020070">
    <property type="entry name" value="Ribosomal_bL9_N"/>
</dbReference>
<organism evidence="7 8">
    <name type="scientific">Trichoplusia ni</name>
    <name type="common">Cabbage looper</name>
    <dbReference type="NCBI Taxonomy" id="7111"/>
    <lineage>
        <taxon>Eukaryota</taxon>
        <taxon>Metazoa</taxon>
        <taxon>Ecdysozoa</taxon>
        <taxon>Arthropoda</taxon>
        <taxon>Hexapoda</taxon>
        <taxon>Insecta</taxon>
        <taxon>Pterygota</taxon>
        <taxon>Neoptera</taxon>
        <taxon>Endopterygota</taxon>
        <taxon>Lepidoptera</taxon>
        <taxon>Glossata</taxon>
        <taxon>Ditrysia</taxon>
        <taxon>Noctuoidea</taxon>
        <taxon>Noctuidae</taxon>
        <taxon>Plusiinae</taxon>
        <taxon>Trichoplusia</taxon>
    </lineage>
</organism>